<evidence type="ECO:0000313" key="7">
    <source>
        <dbReference type="Proteomes" id="UP000703315"/>
    </source>
</evidence>
<evidence type="ECO:0000256" key="4">
    <source>
        <dbReference type="SAM" id="SignalP"/>
    </source>
</evidence>
<dbReference type="AlphaFoldDB" id="A0A921FL64"/>
<dbReference type="GO" id="GO:0030313">
    <property type="term" value="C:cell envelope"/>
    <property type="evidence" value="ECO:0007669"/>
    <property type="project" value="UniProtKB-SubCell"/>
</dbReference>
<dbReference type="EMBL" id="DYXC01000060">
    <property type="protein sequence ID" value="HJF14073.1"/>
    <property type="molecule type" value="Genomic_DNA"/>
</dbReference>
<dbReference type="Proteomes" id="UP000703315">
    <property type="component" value="Unassembled WGS sequence"/>
</dbReference>
<sequence length="413" mass="43502">MTKRNSSRTRLPILLSGVATATLLLSGCTGNGSEENDAAAVADDSAVQAGACGSIPEMAPNDPSALLGEMSEEVQAAYQGYPYEVKKSQWEDWKPDHDGPYTAAMVTDPPTNPFQVALYESMRNTLAENDVELIAEYAPASHADVPQQLQQFEEAISQDPDIIFFLPLAPDSTLDALAGAADAGIPVVIFQVPVDSEHAVSVSLNPVLQAAETGASVFSSMGGEGAILRVLGVPGNSTDTFATMGYDAALEQCPDITVAGEVTGTFEPGTAQAETLNFLSSNPTPVTGVVQSGTMGVGVLQAFLDSGRDPVPIADIGATQGFVSWAIQNPEYPYTGSVSPASRMGEVYANVGIRMLNGDGPKVNQMITAAQILDSENIVELGDDSWEITDQSLFDGDPEAFFPEEHLDELFTN</sequence>
<evidence type="ECO:0000256" key="3">
    <source>
        <dbReference type="ARBA" id="ARBA00022729"/>
    </source>
</evidence>
<comment type="subcellular location">
    <subcellularLocation>
        <location evidence="1">Cell envelope</location>
    </subcellularLocation>
</comment>
<name>A0A921FL64_9MICC</name>
<accession>A0A921FL64</accession>
<proteinExistence type="inferred from homology"/>
<comment type="caution">
    <text evidence="6">The sequence shown here is derived from an EMBL/GenBank/DDBJ whole genome shotgun (WGS) entry which is preliminary data.</text>
</comment>
<feature type="chain" id="PRO_5039718241" evidence="4">
    <location>
        <begin position="22"/>
        <end position="413"/>
    </location>
</feature>
<dbReference type="RefSeq" id="WP_303903598.1">
    <property type="nucleotide sequence ID" value="NZ_DYXC01000060.1"/>
</dbReference>
<protein>
    <submittedName>
        <fullName evidence="6">Substrate-binding domain-containing protein</fullName>
    </submittedName>
</protein>
<reference evidence="6" key="2">
    <citation type="submission" date="2021-09" db="EMBL/GenBank/DDBJ databases">
        <authorList>
            <person name="Gilroy R."/>
        </authorList>
    </citation>
    <scope>NUCLEOTIDE SEQUENCE</scope>
    <source>
        <strain evidence="6">ChiHjej13B12-14962</strain>
    </source>
</reference>
<evidence type="ECO:0000256" key="1">
    <source>
        <dbReference type="ARBA" id="ARBA00004196"/>
    </source>
</evidence>
<organism evidence="6 7">
    <name type="scientific">Enteractinococcus helveticum</name>
    <dbReference type="NCBI Taxonomy" id="1837282"/>
    <lineage>
        <taxon>Bacteria</taxon>
        <taxon>Bacillati</taxon>
        <taxon>Actinomycetota</taxon>
        <taxon>Actinomycetes</taxon>
        <taxon>Micrococcales</taxon>
        <taxon>Micrococcaceae</taxon>
    </lineage>
</organism>
<feature type="signal peptide" evidence="4">
    <location>
        <begin position="1"/>
        <end position="21"/>
    </location>
</feature>
<dbReference type="GO" id="GO:0030246">
    <property type="term" value="F:carbohydrate binding"/>
    <property type="evidence" value="ECO:0007669"/>
    <property type="project" value="UniProtKB-ARBA"/>
</dbReference>
<gene>
    <name evidence="6" type="ORF">K8V32_04615</name>
</gene>
<evidence type="ECO:0000259" key="5">
    <source>
        <dbReference type="Pfam" id="PF13407"/>
    </source>
</evidence>
<dbReference type="InterPro" id="IPR025997">
    <property type="entry name" value="SBP_2_dom"/>
</dbReference>
<evidence type="ECO:0000256" key="2">
    <source>
        <dbReference type="ARBA" id="ARBA00007639"/>
    </source>
</evidence>
<dbReference type="PANTHER" id="PTHR46847:SF1">
    <property type="entry name" value="D-ALLOSE-BINDING PERIPLASMIC PROTEIN-RELATED"/>
    <property type="match status" value="1"/>
</dbReference>
<dbReference type="SUPFAM" id="SSF53822">
    <property type="entry name" value="Periplasmic binding protein-like I"/>
    <property type="match status" value="1"/>
</dbReference>
<keyword evidence="3 4" id="KW-0732">Signal</keyword>
<reference evidence="6" key="1">
    <citation type="journal article" date="2021" name="PeerJ">
        <title>Extensive microbial diversity within the chicken gut microbiome revealed by metagenomics and culture.</title>
        <authorList>
            <person name="Gilroy R."/>
            <person name="Ravi A."/>
            <person name="Getino M."/>
            <person name="Pursley I."/>
            <person name="Horton D.L."/>
            <person name="Alikhan N.F."/>
            <person name="Baker D."/>
            <person name="Gharbi K."/>
            <person name="Hall N."/>
            <person name="Watson M."/>
            <person name="Adriaenssens E.M."/>
            <person name="Foster-Nyarko E."/>
            <person name="Jarju S."/>
            <person name="Secka A."/>
            <person name="Antonio M."/>
            <person name="Oren A."/>
            <person name="Chaudhuri R.R."/>
            <person name="La Ragione R."/>
            <person name="Hildebrand F."/>
            <person name="Pallen M.J."/>
        </authorList>
    </citation>
    <scope>NUCLEOTIDE SEQUENCE</scope>
    <source>
        <strain evidence="6">ChiHjej13B12-14962</strain>
    </source>
</reference>
<feature type="domain" description="Periplasmic binding protein" evidence="5">
    <location>
        <begin position="105"/>
        <end position="358"/>
    </location>
</feature>
<dbReference type="Pfam" id="PF13407">
    <property type="entry name" value="Peripla_BP_4"/>
    <property type="match status" value="1"/>
</dbReference>
<dbReference type="InterPro" id="IPR028082">
    <property type="entry name" value="Peripla_BP_I"/>
</dbReference>
<comment type="similarity">
    <text evidence="2">Belongs to the bacterial solute-binding protein 2 family.</text>
</comment>
<dbReference type="PROSITE" id="PS51257">
    <property type="entry name" value="PROKAR_LIPOPROTEIN"/>
    <property type="match status" value="1"/>
</dbReference>
<dbReference type="Gene3D" id="3.40.50.2300">
    <property type="match status" value="2"/>
</dbReference>
<dbReference type="PANTHER" id="PTHR46847">
    <property type="entry name" value="D-ALLOSE-BINDING PERIPLASMIC PROTEIN-RELATED"/>
    <property type="match status" value="1"/>
</dbReference>
<evidence type="ECO:0000313" key="6">
    <source>
        <dbReference type="EMBL" id="HJF14073.1"/>
    </source>
</evidence>